<evidence type="ECO:0000256" key="4">
    <source>
        <dbReference type="ARBA" id="ARBA00022475"/>
    </source>
</evidence>
<gene>
    <name evidence="17" type="ORF">OS242_18255</name>
</gene>
<dbReference type="Proteomes" id="UP001208017">
    <property type="component" value="Unassembled WGS sequence"/>
</dbReference>
<protein>
    <recommendedName>
        <fullName evidence="3">histidine kinase</fullName>
        <ecNumber evidence="3">2.7.13.3</ecNumber>
    </recommendedName>
</protein>
<keyword evidence="8" id="KW-0547">Nucleotide-binding</keyword>
<keyword evidence="18" id="KW-1185">Reference proteome</keyword>
<evidence type="ECO:0000256" key="11">
    <source>
        <dbReference type="ARBA" id="ARBA00022989"/>
    </source>
</evidence>
<feature type="transmembrane region" description="Helical" evidence="14">
    <location>
        <begin position="21"/>
        <end position="39"/>
    </location>
</feature>
<keyword evidence="6" id="KW-0808">Transferase</keyword>
<keyword evidence="9" id="KW-0418">Kinase</keyword>
<dbReference type="CDD" id="cd06225">
    <property type="entry name" value="HAMP"/>
    <property type="match status" value="1"/>
</dbReference>
<evidence type="ECO:0000313" key="17">
    <source>
        <dbReference type="EMBL" id="MCX7571892.1"/>
    </source>
</evidence>
<dbReference type="Pfam" id="PF02518">
    <property type="entry name" value="HATPase_c"/>
    <property type="match status" value="1"/>
</dbReference>
<dbReference type="Gene3D" id="6.10.340.10">
    <property type="match status" value="1"/>
</dbReference>
<dbReference type="PROSITE" id="PS50885">
    <property type="entry name" value="HAMP"/>
    <property type="match status" value="1"/>
</dbReference>
<evidence type="ECO:0000256" key="10">
    <source>
        <dbReference type="ARBA" id="ARBA00022840"/>
    </source>
</evidence>
<evidence type="ECO:0000256" key="9">
    <source>
        <dbReference type="ARBA" id="ARBA00022777"/>
    </source>
</evidence>
<evidence type="ECO:0000256" key="7">
    <source>
        <dbReference type="ARBA" id="ARBA00022692"/>
    </source>
</evidence>
<comment type="subcellular location">
    <subcellularLocation>
        <location evidence="2">Cell membrane</location>
        <topology evidence="2">Multi-pass membrane protein</topology>
    </subcellularLocation>
</comment>
<dbReference type="InterPro" id="IPR003660">
    <property type="entry name" value="HAMP_dom"/>
</dbReference>
<keyword evidence="13 14" id="KW-0472">Membrane</keyword>
<dbReference type="InterPro" id="IPR003661">
    <property type="entry name" value="HisK_dim/P_dom"/>
</dbReference>
<dbReference type="EC" id="2.7.13.3" evidence="3"/>
<comment type="catalytic activity">
    <reaction evidence="1">
        <text>ATP + protein L-histidine = ADP + protein N-phospho-L-histidine.</text>
        <dbReference type="EC" id="2.7.13.3"/>
    </reaction>
</comment>
<comment type="caution">
    <text evidence="17">The sequence shown here is derived from an EMBL/GenBank/DDBJ whole genome shotgun (WGS) entry which is preliminary data.</text>
</comment>
<dbReference type="SMART" id="SM00388">
    <property type="entry name" value="HisKA"/>
    <property type="match status" value="1"/>
</dbReference>
<evidence type="ECO:0000256" key="12">
    <source>
        <dbReference type="ARBA" id="ARBA00023012"/>
    </source>
</evidence>
<dbReference type="PANTHER" id="PTHR45436:SF5">
    <property type="entry name" value="SENSOR HISTIDINE KINASE TRCS"/>
    <property type="match status" value="1"/>
</dbReference>
<evidence type="ECO:0000259" key="16">
    <source>
        <dbReference type="PROSITE" id="PS50885"/>
    </source>
</evidence>
<dbReference type="Gene3D" id="3.30.565.10">
    <property type="entry name" value="Histidine kinase-like ATPase, C-terminal domain"/>
    <property type="match status" value="1"/>
</dbReference>
<evidence type="ECO:0000259" key="15">
    <source>
        <dbReference type="PROSITE" id="PS50109"/>
    </source>
</evidence>
<dbReference type="PANTHER" id="PTHR45436">
    <property type="entry name" value="SENSOR HISTIDINE KINASE YKOH"/>
    <property type="match status" value="1"/>
</dbReference>
<dbReference type="GO" id="GO:0005524">
    <property type="term" value="F:ATP binding"/>
    <property type="evidence" value="ECO:0007669"/>
    <property type="project" value="UniProtKB-KW"/>
</dbReference>
<organism evidence="17 18">
    <name type="scientific">Tumebacillus lacus</name>
    <dbReference type="NCBI Taxonomy" id="2995335"/>
    <lineage>
        <taxon>Bacteria</taxon>
        <taxon>Bacillati</taxon>
        <taxon>Bacillota</taxon>
        <taxon>Bacilli</taxon>
        <taxon>Bacillales</taxon>
        <taxon>Alicyclobacillaceae</taxon>
        <taxon>Tumebacillus</taxon>
    </lineage>
</organism>
<sequence length="491" mass="54515">MKIPQIRLPRSLRFQISARSLLILSVLLALIGFLQYVLMQQFLYSNRAMTLQSQIRTVPAQAWTLLAADPVANDPRSPLSSMRMPDTSLAFIAKDGTFTALFEDARYGPTPQLSRVDYEQAIRLAQPDRIKPSTGPLIDYKIITDSEGQETLVVLQPIVSYGGPLGIVQISTSIAPMQDILLRQLLIFLSLSVIALLIGFLTFLPVLRKTLVPLSRVVDTVERINAGNLDERLPTDQGQLETDRLSAAFNAMLERLETSFEAEKEAKELMRRFIADASHELRTPLTSIHGFLEVLLRGAAAHPDKLQNALHSMHGESARLNKLVNDLFLLARLDRAPDFTLTSDRLDTLLAQMVPQLRLLAGERRVEFEIAAGIEAELDRDRIKQVILNLFQNAVQHTDEQSGTIRVSLKQNGQKIRLAVQDNGSGIPAEHLDHLFERFYRIDTARTRKNGGAGLGLAITRSIVELHGGTVTCVSTPGVGTSFSVQLPRPK</sequence>
<evidence type="ECO:0000256" key="2">
    <source>
        <dbReference type="ARBA" id="ARBA00004651"/>
    </source>
</evidence>
<dbReference type="CDD" id="cd00075">
    <property type="entry name" value="HATPase"/>
    <property type="match status" value="1"/>
</dbReference>
<evidence type="ECO:0000313" key="18">
    <source>
        <dbReference type="Proteomes" id="UP001208017"/>
    </source>
</evidence>
<evidence type="ECO:0000256" key="13">
    <source>
        <dbReference type="ARBA" id="ARBA00023136"/>
    </source>
</evidence>
<feature type="domain" description="HAMP" evidence="16">
    <location>
        <begin position="208"/>
        <end position="261"/>
    </location>
</feature>
<dbReference type="Gene3D" id="1.10.287.130">
    <property type="match status" value="1"/>
</dbReference>
<feature type="domain" description="Histidine kinase" evidence="15">
    <location>
        <begin position="276"/>
        <end position="491"/>
    </location>
</feature>
<dbReference type="CDD" id="cd00082">
    <property type="entry name" value="HisKA"/>
    <property type="match status" value="1"/>
</dbReference>
<keyword evidence="5" id="KW-0597">Phosphoprotein</keyword>
<dbReference type="InterPro" id="IPR005467">
    <property type="entry name" value="His_kinase_dom"/>
</dbReference>
<dbReference type="SMART" id="SM00304">
    <property type="entry name" value="HAMP"/>
    <property type="match status" value="1"/>
</dbReference>
<dbReference type="InterPro" id="IPR036890">
    <property type="entry name" value="HATPase_C_sf"/>
</dbReference>
<dbReference type="InterPro" id="IPR003594">
    <property type="entry name" value="HATPase_dom"/>
</dbReference>
<evidence type="ECO:0000256" key="8">
    <source>
        <dbReference type="ARBA" id="ARBA00022741"/>
    </source>
</evidence>
<evidence type="ECO:0000256" key="14">
    <source>
        <dbReference type="SAM" id="Phobius"/>
    </source>
</evidence>
<reference evidence="17 18" key="1">
    <citation type="submission" date="2022-11" db="EMBL/GenBank/DDBJ databases">
        <title>Study of microbial diversity in lake waters.</title>
        <authorList>
            <person name="Zhang J."/>
        </authorList>
    </citation>
    <scope>NUCLEOTIDE SEQUENCE [LARGE SCALE GENOMIC DNA]</scope>
    <source>
        <strain evidence="17 18">DT12</strain>
    </source>
</reference>
<dbReference type="InterPro" id="IPR004358">
    <property type="entry name" value="Sig_transdc_His_kin-like_C"/>
</dbReference>
<dbReference type="EMBL" id="JAPMLT010000013">
    <property type="protein sequence ID" value="MCX7571892.1"/>
    <property type="molecule type" value="Genomic_DNA"/>
</dbReference>
<dbReference type="InterPro" id="IPR036097">
    <property type="entry name" value="HisK_dim/P_sf"/>
</dbReference>
<dbReference type="PROSITE" id="PS50109">
    <property type="entry name" value="HIS_KIN"/>
    <property type="match status" value="1"/>
</dbReference>
<keyword evidence="10 17" id="KW-0067">ATP-binding</keyword>
<dbReference type="SMART" id="SM00387">
    <property type="entry name" value="HATPase_c"/>
    <property type="match status" value="1"/>
</dbReference>
<dbReference type="SUPFAM" id="SSF55874">
    <property type="entry name" value="ATPase domain of HSP90 chaperone/DNA topoisomerase II/histidine kinase"/>
    <property type="match status" value="1"/>
</dbReference>
<dbReference type="RefSeq" id="WP_267153137.1">
    <property type="nucleotide sequence ID" value="NZ_JAPMLT010000013.1"/>
</dbReference>
<name>A0ABT3X4R4_9BACL</name>
<accession>A0ABT3X4R4</accession>
<dbReference type="Pfam" id="PF00672">
    <property type="entry name" value="HAMP"/>
    <property type="match status" value="1"/>
</dbReference>
<keyword evidence="11 14" id="KW-1133">Transmembrane helix</keyword>
<feature type="transmembrane region" description="Helical" evidence="14">
    <location>
        <begin position="185"/>
        <end position="207"/>
    </location>
</feature>
<proteinExistence type="predicted"/>
<evidence type="ECO:0000256" key="1">
    <source>
        <dbReference type="ARBA" id="ARBA00000085"/>
    </source>
</evidence>
<dbReference type="Pfam" id="PF00512">
    <property type="entry name" value="HisKA"/>
    <property type="match status" value="1"/>
</dbReference>
<dbReference type="SUPFAM" id="SSF158472">
    <property type="entry name" value="HAMP domain-like"/>
    <property type="match status" value="1"/>
</dbReference>
<dbReference type="InterPro" id="IPR050428">
    <property type="entry name" value="TCS_sensor_his_kinase"/>
</dbReference>
<keyword evidence="4" id="KW-1003">Cell membrane</keyword>
<keyword evidence="12" id="KW-0902">Two-component regulatory system</keyword>
<dbReference type="SUPFAM" id="SSF47384">
    <property type="entry name" value="Homodimeric domain of signal transducing histidine kinase"/>
    <property type="match status" value="1"/>
</dbReference>
<dbReference type="PRINTS" id="PR00344">
    <property type="entry name" value="BCTRLSENSOR"/>
</dbReference>
<evidence type="ECO:0000256" key="5">
    <source>
        <dbReference type="ARBA" id="ARBA00022553"/>
    </source>
</evidence>
<evidence type="ECO:0000256" key="6">
    <source>
        <dbReference type="ARBA" id="ARBA00022679"/>
    </source>
</evidence>
<evidence type="ECO:0000256" key="3">
    <source>
        <dbReference type="ARBA" id="ARBA00012438"/>
    </source>
</evidence>
<keyword evidence="7 14" id="KW-0812">Transmembrane</keyword>